<evidence type="ECO:0000256" key="4">
    <source>
        <dbReference type="PROSITE-ProRule" id="PRU00134"/>
    </source>
</evidence>
<keyword evidence="7" id="KW-1185">Reference proteome</keyword>
<organism evidence="6 7">
    <name type="scientific">Sanghuangporus baumii</name>
    <name type="common">Phellinus baumii</name>
    <dbReference type="NCBI Taxonomy" id="108892"/>
    <lineage>
        <taxon>Eukaryota</taxon>
        <taxon>Fungi</taxon>
        <taxon>Dikarya</taxon>
        <taxon>Basidiomycota</taxon>
        <taxon>Agaricomycotina</taxon>
        <taxon>Agaricomycetes</taxon>
        <taxon>Hymenochaetales</taxon>
        <taxon>Hymenochaetaceae</taxon>
        <taxon>Sanghuangporus</taxon>
    </lineage>
</organism>
<sequence length="342" mass="38963">MAAVASATSYYANPTPSMYPHQYAKPRGHRVCDTCGTIEQPGQRFRMCGGCMITQYCSQECQKRHWPSHKAICQHTSDILTSAKHDHASVGESLSEEIIAKNLRKFVSAHQTLLSWAAFQALQLRRVPANIRSLALHVELQYRNHSDPARRFTISSVRIVQRSLVESYDPLVTQDIHRREERCRRSGGIGTAVILVQSGGMSQVMPVECDSPSRIAWDAREDWADILARYTEAGRVDFQPVTTTSRGDLWMNQHDLWIFVADPPFYQPSIPSVLAPNLPFVSMRVAWFYVSCRFDSFRSDSTRNCIVYFISHLDSQLSHATRLIMSFVRHDHYFFAFDASPS</sequence>
<evidence type="ECO:0000256" key="2">
    <source>
        <dbReference type="ARBA" id="ARBA00022771"/>
    </source>
</evidence>
<dbReference type="Pfam" id="PF01753">
    <property type="entry name" value="zf-MYND"/>
    <property type="match status" value="1"/>
</dbReference>
<evidence type="ECO:0000313" key="7">
    <source>
        <dbReference type="Proteomes" id="UP000757232"/>
    </source>
</evidence>
<evidence type="ECO:0000256" key="1">
    <source>
        <dbReference type="ARBA" id="ARBA00022723"/>
    </source>
</evidence>
<gene>
    <name evidence="6" type="ORF">A7U60_g7789</name>
</gene>
<dbReference type="AlphaFoldDB" id="A0A9Q5HSF4"/>
<dbReference type="GO" id="GO:0008270">
    <property type="term" value="F:zinc ion binding"/>
    <property type="evidence" value="ECO:0007669"/>
    <property type="project" value="UniProtKB-KW"/>
</dbReference>
<protein>
    <recommendedName>
        <fullName evidence="5">MYND-type domain-containing protein</fullName>
    </recommendedName>
</protein>
<dbReference type="OrthoDB" id="432970at2759"/>
<keyword evidence="2 4" id="KW-0863">Zinc-finger</keyword>
<evidence type="ECO:0000313" key="6">
    <source>
        <dbReference type="EMBL" id="OCB85163.1"/>
    </source>
</evidence>
<accession>A0A9Q5HSF4</accession>
<evidence type="ECO:0000256" key="3">
    <source>
        <dbReference type="ARBA" id="ARBA00022833"/>
    </source>
</evidence>
<dbReference type="PROSITE" id="PS50865">
    <property type="entry name" value="ZF_MYND_2"/>
    <property type="match status" value="1"/>
</dbReference>
<dbReference type="Proteomes" id="UP000757232">
    <property type="component" value="Unassembled WGS sequence"/>
</dbReference>
<dbReference type="InterPro" id="IPR002893">
    <property type="entry name" value="Znf_MYND"/>
</dbReference>
<feature type="domain" description="MYND-type" evidence="5">
    <location>
        <begin position="32"/>
        <end position="73"/>
    </location>
</feature>
<dbReference type="EMBL" id="LNZH02000211">
    <property type="protein sequence ID" value="OCB85163.1"/>
    <property type="molecule type" value="Genomic_DNA"/>
</dbReference>
<comment type="caution">
    <text evidence="6">The sequence shown here is derived from an EMBL/GenBank/DDBJ whole genome shotgun (WGS) entry which is preliminary data.</text>
</comment>
<keyword evidence="1" id="KW-0479">Metal-binding</keyword>
<dbReference type="SUPFAM" id="SSF144232">
    <property type="entry name" value="HIT/MYND zinc finger-like"/>
    <property type="match status" value="1"/>
</dbReference>
<evidence type="ECO:0000259" key="5">
    <source>
        <dbReference type="PROSITE" id="PS50865"/>
    </source>
</evidence>
<reference evidence="6" key="1">
    <citation type="submission" date="2016-06" db="EMBL/GenBank/DDBJ databases">
        <title>Draft Genome sequence of the fungus Inonotus baumii.</title>
        <authorList>
            <person name="Zhu H."/>
            <person name="Lin W."/>
        </authorList>
    </citation>
    <scope>NUCLEOTIDE SEQUENCE</scope>
    <source>
        <strain evidence="6">821</strain>
    </source>
</reference>
<dbReference type="Gene3D" id="6.10.140.2220">
    <property type="match status" value="1"/>
</dbReference>
<keyword evidence="3" id="KW-0862">Zinc</keyword>
<name>A0A9Q5HSF4_SANBA</name>
<proteinExistence type="predicted"/>